<dbReference type="RefSeq" id="WP_267645716.1">
    <property type="nucleotide sequence ID" value="NZ_JANHGR010000001.1"/>
</dbReference>
<dbReference type="EMBL" id="JBHUCZ010000001">
    <property type="protein sequence ID" value="MFD1566437.1"/>
    <property type="molecule type" value="Genomic_DNA"/>
</dbReference>
<reference evidence="2 3" key="1">
    <citation type="journal article" date="2019" name="Int. J. Syst. Evol. Microbiol.">
        <title>The Global Catalogue of Microorganisms (GCM) 10K type strain sequencing project: providing services to taxonomists for standard genome sequencing and annotation.</title>
        <authorList>
            <consortium name="The Broad Institute Genomics Platform"/>
            <consortium name="The Broad Institute Genome Sequencing Center for Infectious Disease"/>
            <person name="Wu L."/>
            <person name="Ma J."/>
        </authorList>
    </citation>
    <scope>NUCLEOTIDE SEQUENCE [LARGE SCALE GENOMIC DNA]</scope>
    <source>
        <strain evidence="2 3">CGMCC 1.12859</strain>
    </source>
</reference>
<dbReference type="Pfam" id="PF24368">
    <property type="entry name" value="DUF7524"/>
    <property type="match status" value="1"/>
</dbReference>
<name>A0ABD6BMU5_9EURY</name>
<evidence type="ECO:0000256" key="1">
    <source>
        <dbReference type="SAM" id="Phobius"/>
    </source>
</evidence>
<dbReference type="Proteomes" id="UP001597139">
    <property type="component" value="Unassembled WGS sequence"/>
</dbReference>
<proteinExistence type="predicted"/>
<comment type="caution">
    <text evidence="2">The sequence shown here is derived from an EMBL/GenBank/DDBJ whole genome shotgun (WGS) entry which is preliminary data.</text>
</comment>
<sequence length="179" mass="18403">MSALSVHLNRERPRDIDAPASFVADGPFDVAVENHGGGSHVHVRLDETLSRVARLRDGSQYVGGDGIGHLRVDTRSIETPVTGTLTISVGYGAETATVEVRVEPSRESGYGIDVDDDLGTPQIEQREPPDAETVALLSLAGVALLAAAAVAVSVGSTVVVAAAAFVALITVVGVVLALA</sequence>
<organism evidence="2 3">
    <name type="scientific">Halolamina litorea</name>
    <dbReference type="NCBI Taxonomy" id="1515593"/>
    <lineage>
        <taxon>Archaea</taxon>
        <taxon>Methanobacteriati</taxon>
        <taxon>Methanobacteriota</taxon>
        <taxon>Stenosarchaea group</taxon>
        <taxon>Halobacteria</taxon>
        <taxon>Halobacteriales</taxon>
        <taxon>Haloferacaceae</taxon>
    </lineage>
</organism>
<keyword evidence="1" id="KW-1133">Transmembrane helix</keyword>
<evidence type="ECO:0000313" key="2">
    <source>
        <dbReference type="EMBL" id="MFD1566437.1"/>
    </source>
</evidence>
<keyword evidence="1" id="KW-0472">Membrane</keyword>
<keyword evidence="3" id="KW-1185">Reference proteome</keyword>
<evidence type="ECO:0000313" key="3">
    <source>
        <dbReference type="Proteomes" id="UP001597139"/>
    </source>
</evidence>
<dbReference type="AlphaFoldDB" id="A0ABD6BMU5"/>
<feature type="transmembrane region" description="Helical" evidence="1">
    <location>
        <begin position="134"/>
        <end position="152"/>
    </location>
</feature>
<feature type="transmembrane region" description="Helical" evidence="1">
    <location>
        <begin position="158"/>
        <end position="178"/>
    </location>
</feature>
<gene>
    <name evidence="2" type="ORF">ACFSAU_02945</name>
</gene>
<accession>A0ABD6BMU5</accession>
<dbReference type="InterPro" id="IPR055946">
    <property type="entry name" value="DUF7524"/>
</dbReference>
<protein>
    <submittedName>
        <fullName evidence="2">Uncharacterized protein</fullName>
    </submittedName>
</protein>
<keyword evidence="1" id="KW-0812">Transmembrane</keyword>